<dbReference type="KEGG" id="smen:SAMEA4412692_2128"/>
<accession>A0A239T2H2</accession>
<reference evidence="1 2" key="1">
    <citation type="submission" date="2017-06" db="EMBL/GenBank/DDBJ databases">
        <authorList>
            <consortium name="Pathogen Informatics"/>
        </authorList>
    </citation>
    <scope>NUCLEOTIDE SEQUENCE [LARGE SCALE GENOMIC DNA]</scope>
    <source>
        <strain evidence="1 2">NCTC13788</strain>
    </source>
</reference>
<evidence type="ECO:0000313" key="1">
    <source>
        <dbReference type="EMBL" id="SNU91053.1"/>
    </source>
</evidence>
<protein>
    <submittedName>
        <fullName evidence="1">Lipoprotein</fullName>
    </submittedName>
</protein>
<name>A0A239T2H2_9STRE</name>
<keyword evidence="1" id="KW-0449">Lipoprotein</keyword>
<dbReference type="EMBL" id="LT906439">
    <property type="protein sequence ID" value="SNU91053.1"/>
    <property type="molecule type" value="Genomic_DNA"/>
</dbReference>
<proteinExistence type="predicted"/>
<dbReference type="RefSeq" id="WP_018374106.1">
    <property type="nucleotide sequence ID" value="NZ_LT906439.1"/>
</dbReference>
<keyword evidence="2" id="KW-1185">Reference proteome</keyword>
<dbReference type="OrthoDB" id="2236018at2"/>
<gene>
    <name evidence="1" type="ORF">SAMEA4412692_02128</name>
</gene>
<organism evidence="1 2">
    <name type="scientific">Streptococcus merionis</name>
    <dbReference type="NCBI Taxonomy" id="400065"/>
    <lineage>
        <taxon>Bacteria</taxon>
        <taxon>Bacillati</taxon>
        <taxon>Bacillota</taxon>
        <taxon>Bacilli</taxon>
        <taxon>Lactobacillales</taxon>
        <taxon>Streptococcaceae</taxon>
        <taxon>Streptococcus</taxon>
    </lineage>
</organism>
<dbReference type="STRING" id="1123308.GCA_000380085_01572"/>
<dbReference type="AlphaFoldDB" id="A0A239T2H2"/>
<evidence type="ECO:0000313" key="2">
    <source>
        <dbReference type="Proteomes" id="UP000215185"/>
    </source>
</evidence>
<sequence length="97" mass="11136">MSLRRLLWAGTAAYISYNLVKNRKVIQQEAVETKELTDEATAQVKDILKQMTIIQNQLPVVTGIVQDLNKKAETFKHEVDIRTKQMPLLHKEDTSTK</sequence>
<dbReference type="Proteomes" id="UP000215185">
    <property type="component" value="Chromosome 1"/>
</dbReference>